<feature type="region of interest" description="Disordered" evidence="1">
    <location>
        <begin position="56"/>
        <end position="79"/>
    </location>
</feature>
<evidence type="ECO:0000313" key="4">
    <source>
        <dbReference type="Proteomes" id="UP000317176"/>
    </source>
</evidence>
<dbReference type="EMBL" id="VLKL01000011">
    <property type="protein sequence ID" value="TWI02542.1"/>
    <property type="molecule type" value="Genomic_DNA"/>
</dbReference>
<sequence length="280" mass="30291">MRDFRDAKVMAQTLREALNARSVSLTVGESLELIAKILGFPDWNVLAARIKATGQDDSKRVAEPARNAASGAAETEAEVPPTTLDRYAGTYRFHNAVFTVRRDGRRLSAHLSGQGSVSYRALSETEFAGEDVDVKLRFVSESGNTPATLVLQQHGNDHTMQRIDADAAQELERAIKERMKGRSANPGTEAALRRLIEEVAAGRPDYSAMSPGLAEATRQQLPRLQRGLAEMGPITSLAFLGVGAQGQDVYSVWHEGGASHWHIALDADGRIGSAFVMPGP</sequence>
<dbReference type="RefSeq" id="WP_145637561.1">
    <property type="nucleotide sequence ID" value="NZ_CP088014.1"/>
</dbReference>
<name>A0A562L4F9_9BRAD</name>
<dbReference type="InterPro" id="IPR045517">
    <property type="entry name" value="Glyoxalase_8"/>
</dbReference>
<dbReference type="OrthoDB" id="7817988at2"/>
<dbReference type="AlphaFoldDB" id="A0A562L4F9"/>
<keyword evidence="4" id="KW-1185">Reference proteome</keyword>
<dbReference type="Pfam" id="PF20066">
    <property type="entry name" value="Glyoxalase_8"/>
    <property type="match status" value="1"/>
</dbReference>
<feature type="domain" description="Glyoxalase-related protein" evidence="2">
    <location>
        <begin position="4"/>
        <end position="54"/>
    </location>
</feature>
<comment type="caution">
    <text evidence="3">The sequence shown here is derived from an EMBL/GenBank/DDBJ whole genome shotgun (WGS) entry which is preliminary data.</text>
</comment>
<reference evidence="3 4" key="1">
    <citation type="journal article" date="2015" name="Stand. Genomic Sci.">
        <title>Genomic Encyclopedia of Bacterial and Archaeal Type Strains, Phase III: the genomes of soil and plant-associated and newly described type strains.</title>
        <authorList>
            <person name="Whitman W.B."/>
            <person name="Woyke T."/>
            <person name="Klenk H.P."/>
            <person name="Zhou Y."/>
            <person name="Lilburn T.G."/>
            <person name="Beck B.J."/>
            <person name="De Vos P."/>
            <person name="Vandamme P."/>
            <person name="Eisen J.A."/>
            <person name="Garrity G."/>
            <person name="Hugenholtz P."/>
            <person name="Kyrpides N.C."/>
        </authorList>
    </citation>
    <scope>NUCLEOTIDE SEQUENCE [LARGE SCALE GENOMIC DNA]</scope>
    <source>
        <strain evidence="3 4">CGMCC 1.10947</strain>
    </source>
</reference>
<organism evidence="3 4">
    <name type="scientific">Bradyrhizobium daqingense</name>
    <dbReference type="NCBI Taxonomy" id="993502"/>
    <lineage>
        <taxon>Bacteria</taxon>
        <taxon>Pseudomonadati</taxon>
        <taxon>Pseudomonadota</taxon>
        <taxon>Alphaproteobacteria</taxon>
        <taxon>Hyphomicrobiales</taxon>
        <taxon>Nitrobacteraceae</taxon>
        <taxon>Bradyrhizobium</taxon>
    </lineage>
</organism>
<gene>
    <name evidence="3" type="ORF">IQ17_04158</name>
</gene>
<dbReference type="Proteomes" id="UP000317176">
    <property type="component" value="Unassembled WGS sequence"/>
</dbReference>
<accession>A0A562L4F9</accession>
<evidence type="ECO:0000313" key="3">
    <source>
        <dbReference type="EMBL" id="TWI02542.1"/>
    </source>
</evidence>
<evidence type="ECO:0000259" key="2">
    <source>
        <dbReference type="Pfam" id="PF20066"/>
    </source>
</evidence>
<proteinExistence type="predicted"/>
<protein>
    <recommendedName>
        <fullName evidence="2">Glyoxalase-related protein domain-containing protein</fullName>
    </recommendedName>
</protein>
<evidence type="ECO:0000256" key="1">
    <source>
        <dbReference type="SAM" id="MobiDB-lite"/>
    </source>
</evidence>